<dbReference type="UniPathway" id="UPA00219"/>
<dbReference type="GO" id="GO:0051301">
    <property type="term" value="P:cell division"/>
    <property type="evidence" value="ECO:0007669"/>
    <property type="project" value="UniProtKB-KW"/>
</dbReference>
<dbReference type="Pfam" id="PF02875">
    <property type="entry name" value="Mur_ligase_C"/>
    <property type="match status" value="1"/>
</dbReference>
<evidence type="ECO:0000313" key="19">
    <source>
        <dbReference type="Proteomes" id="UP000076268"/>
    </source>
</evidence>
<evidence type="ECO:0000256" key="3">
    <source>
        <dbReference type="ARBA" id="ARBA00012211"/>
    </source>
</evidence>
<dbReference type="EMBL" id="LSGP01000013">
    <property type="protein sequence ID" value="KYZ77106.1"/>
    <property type="molecule type" value="Genomic_DNA"/>
</dbReference>
<dbReference type="InterPro" id="IPR000713">
    <property type="entry name" value="Mur_ligase_N"/>
</dbReference>
<evidence type="ECO:0000256" key="4">
    <source>
        <dbReference type="ARBA" id="ARBA00022490"/>
    </source>
</evidence>
<evidence type="ECO:0000256" key="11">
    <source>
        <dbReference type="ARBA" id="ARBA00023306"/>
    </source>
</evidence>
<evidence type="ECO:0000259" key="17">
    <source>
        <dbReference type="Pfam" id="PF08245"/>
    </source>
</evidence>
<comment type="subcellular location">
    <subcellularLocation>
        <location evidence="1 14">Cytoplasm</location>
    </subcellularLocation>
</comment>
<dbReference type="InterPro" id="IPR013221">
    <property type="entry name" value="Mur_ligase_cen"/>
</dbReference>
<dbReference type="OrthoDB" id="9804126at2"/>
<evidence type="ECO:0000256" key="14">
    <source>
        <dbReference type="HAMAP-Rule" id="MF_00046"/>
    </source>
</evidence>
<sequence>MLQTMRKIHFIGIGGAGMSAIAKVLLEMGYQVTGSDLVKSESTRKLECLGAVVFAGHDRDHLDDAEAAIVSTAIPSANPELIAAREKGIPVFHRADMVAALMEDRFGIAVAGAHGKTTTTSMISLVLEHGKLDPTIIIGGELEAIGGNSKLGKSQFVVAEADESDGSFIKLAPKIAVVTNIENDHMDYYGTMENILTAFRDFLHKLPTDGLAIVCFDNSYIRDMADGLGRPFISYAIDASADYTAKNITSEGLRTSFDVFHHETYLGTVTTQVPGRHNVANALAAIIVGLTLGLTLEEASKGLDVFSGVKRRFETKGRQAGVWVVDDYAHHPTEIATTLQAAKGTKPGRLICVFQPHRYTRTQLLKKEFGAAFSAADLLILTDVYSAGEAPIQGVNGETLKQEVDRQTQQQVVYIESKDAIALYLAGVVKPGDMVITMGAGNVYTVGEELVKRLTDK</sequence>
<proteinExistence type="inferred from homology"/>
<keyword evidence="9 14" id="KW-0133">Cell shape</keyword>
<dbReference type="Pfam" id="PF08245">
    <property type="entry name" value="Mur_ligase_M"/>
    <property type="match status" value="1"/>
</dbReference>
<accession>A0A154BT09</accession>
<evidence type="ECO:0000256" key="1">
    <source>
        <dbReference type="ARBA" id="ARBA00004496"/>
    </source>
</evidence>
<dbReference type="Gene3D" id="3.40.1190.10">
    <property type="entry name" value="Mur-like, catalytic domain"/>
    <property type="match status" value="1"/>
</dbReference>
<dbReference type="InterPro" id="IPR036615">
    <property type="entry name" value="Mur_ligase_C_dom_sf"/>
</dbReference>
<dbReference type="InterPro" id="IPR036565">
    <property type="entry name" value="Mur-like_cat_sf"/>
</dbReference>
<comment type="catalytic activity">
    <reaction evidence="13 14">
        <text>UDP-N-acetyl-alpha-D-muramate + L-alanine + ATP = UDP-N-acetyl-alpha-D-muramoyl-L-alanine + ADP + phosphate + H(+)</text>
        <dbReference type="Rhea" id="RHEA:23372"/>
        <dbReference type="ChEBI" id="CHEBI:15378"/>
        <dbReference type="ChEBI" id="CHEBI:30616"/>
        <dbReference type="ChEBI" id="CHEBI:43474"/>
        <dbReference type="ChEBI" id="CHEBI:57972"/>
        <dbReference type="ChEBI" id="CHEBI:70757"/>
        <dbReference type="ChEBI" id="CHEBI:83898"/>
        <dbReference type="ChEBI" id="CHEBI:456216"/>
        <dbReference type="EC" id="6.3.2.8"/>
    </reaction>
</comment>
<dbReference type="AlphaFoldDB" id="A0A154BT09"/>
<evidence type="ECO:0000256" key="8">
    <source>
        <dbReference type="ARBA" id="ARBA00022840"/>
    </source>
</evidence>
<comment type="function">
    <text evidence="14">Cell wall formation.</text>
</comment>
<evidence type="ECO:0000259" key="15">
    <source>
        <dbReference type="Pfam" id="PF01225"/>
    </source>
</evidence>
<evidence type="ECO:0000256" key="7">
    <source>
        <dbReference type="ARBA" id="ARBA00022741"/>
    </source>
</evidence>
<comment type="caution">
    <text evidence="18">The sequence shown here is derived from an EMBL/GenBank/DDBJ whole genome shotgun (WGS) entry which is preliminary data.</text>
</comment>
<keyword evidence="8 14" id="KW-0067">ATP-binding</keyword>
<keyword evidence="11 14" id="KW-0131">Cell cycle</keyword>
<feature type="domain" description="Mur ligase central" evidence="17">
    <location>
        <begin position="110"/>
        <end position="288"/>
    </location>
</feature>
<name>A0A154BT09_ANASB</name>
<evidence type="ECO:0000256" key="10">
    <source>
        <dbReference type="ARBA" id="ARBA00022984"/>
    </source>
</evidence>
<keyword evidence="4 14" id="KW-0963">Cytoplasm</keyword>
<dbReference type="Gene3D" id="3.40.50.720">
    <property type="entry name" value="NAD(P)-binding Rossmann-like Domain"/>
    <property type="match status" value="1"/>
</dbReference>
<dbReference type="GO" id="GO:0005737">
    <property type="term" value="C:cytoplasm"/>
    <property type="evidence" value="ECO:0007669"/>
    <property type="project" value="UniProtKB-SubCell"/>
</dbReference>
<feature type="binding site" evidence="14">
    <location>
        <begin position="112"/>
        <end position="118"/>
    </location>
    <ligand>
        <name>ATP</name>
        <dbReference type="ChEBI" id="CHEBI:30616"/>
    </ligand>
</feature>
<dbReference type="Proteomes" id="UP000076268">
    <property type="component" value="Unassembled WGS sequence"/>
</dbReference>
<protein>
    <recommendedName>
        <fullName evidence="3 14">UDP-N-acetylmuramate--L-alanine ligase</fullName>
        <ecNumber evidence="3 14">6.3.2.8</ecNumber>
    </recommendedName>
    <alternativeName>
        <fullName evidence="14">UDP-N-acetylmuramoyl-L-alanine synthetase</fullName>
    </alternativeName>
</protein>
<comment type="similarity">
    <text evidence="14">Belongs to the MurCDEF family.</text>
</comment>
<reference evidence="18 19" key="1">
    <citation type="submission" date="2016-02" db="EMBL/GenBank/DDBJ databases">
        <title>Anaerosporomusa subterraneum gen. nov., sp. nov., a spore-forming obligate anaerobe isolated from saprolite.</title>
        <authorList>
            <person name="Choi J.K."/>
            <person name="Shah M."/>
            <person name="Yee N."/>
        </authorList>
    </citation>
    <scope>NUCLEOTIDE SEQUENCE [LARGE SCALE GENOMIC DNA]</scope>
    <source>
        <strain evidence="18 19">RU4</strain>
    </source>
</reference>
<keyword evidence="10 14" id="KW-0573">Peptidoglycan synthesis</keyword>
<keyword evidence="6 14" id="KW-0132">Cell division</keyword>
<dbReference type="STRING" id="1794912.AXX12_02940"/>
<dbReference type="GO" id="GO:0005524">
    <property type="term" value="F:ATP binding"/>
    <property type="evidence" value="ECO:0007669"/>
    <property type="project" value="UniProtKB-UniRule"/>
</dbReference>
<dbReference type="RefSeq" id="WP_066238822.1">
    <property type="nucleotide sequence ID" value="NZ_LSGP01000013.1"/>
</dbReference>
<dbReference type="PANTHER" id="PTHR43445:SF3">
    <property type="entry name" value="UDP-N-ACETYLMURAMATE--L-ALANINE LIGASE"/>
    <property type="match status" value="1"/>
</dbReference>
<dbReference type="PANTHER" id="PTHR43445">
    <property type="entry name" value="UDP-N-ACETYLMURAMATE--L-ALANINE LIGASE-RELATED"/>
    <property type="match status" value="1"/>
</dbReference>
<feature type="domain" description="Mur ligase C-terminal" evidence="16">
    <location>
        <begin position="311"/>
        <end position="441"/>
    </location>
</feature>
<dbReference type="SUPFAM" id="SSF53244">
    <property type="entry name" value="MurD-like peptide ligases, peptide-binding domain"/>
    <property type="match status" value="1"/>
</dbReference>
<feature type="domain" description="Mur ligase N-terminal catalytic" evidence="15">
    <location>
        <begin position="7"/>
        <end position="104"/>
    </location>
</feature>
<dbReference type="GO" id="GO:0071555">
    <property type="term" value="P:cell wall organization"/>
    <property type="evidence" value="ECO:0007669"/>
    <property type="project" value="UniProtKB-KW"/>
</dbReference>
<evidence type="ECO:0000256" key="12">
    <source>
        <dbReference type="ARBA" id="ARBA00023316"/>
    </source>
</evidence>
<dbReference type="EC" id="6.3.2.8" evidence="3 14"/>
<dbReference type="HAMAP" id="MF_00046">
    <property type="entry name" value="MurC"/>
    <property type="match status" value="1"/>
</dbReference>
<organism evidence="18 19">
    <name type="scientific">Anaerosporomusa subterranea</name>
    <dbReference type="NCBI Taxonomy" id="1794912"/>
    <lineage>
        <taxon>Bacteria</taxon>
        <taxon>Bacillati</taxon>
        <taxon>Bacillota</taxon>
        <taxon>Negativicutes</taxon>
        <taxon>Acetonemataceae</taxon>
        <taxon>Anaerosporomusa</taxon>
    </lineage>
</organism>
<evidence type="ECO:0000256" key="6">
    <source>
        <dbReference type="ARBA" id="ARBA00022618"/>
    </source>
</evidence>
<keyword evidence="12 14" id="KW-0961">Cell wall biogenesis/degradation</keyword>
<evidence type="ECO:0000256" key="5">
    <source>
        <dbReference type="ARBA" id="ARBA00022598"/>
    </source>
</evidence>
<keyword evidence="7 14" id="KW-0547">Nucleotide-binding</keyword>
<evidence type="ECO:0000256" key="13">
    <source>
        <dbReference type="ARBA" id="ARBA00047833"/>
    </source>
</evidence>
<dbReference type="GO" id="GO:0008763">
    <property type="term" value="F:UDP-N-acetylmuramate-L-alanine ligase activity"/>
    <property type="evidence" value="ECO:0007669"/>
    <property type="project" value="UniProtKB-UniRule"/>
</dbReference>
<dbReference type="InterPro" id="IPR005758">
    <property type="entry name" value="UDP-N-AcMur_Ala_ligase_MurC"/>
</dbReference>
<dbReference type="GO" id="GO:0008360">
    <property type="term" value="P:regulation of cell shape"/>
    <property type="evidence" value="ECO:0007669"/>
    <property type="project" value="UniProtKB-KW"/>
</dbReference>
<comment type="pathway">
    <text evidence="2 14">Cell wall biogenesis; peptidoglycan biosynthesis.</text>
</comment>
<evidence type="ECO:0000256" key="9">
    <source>
        <dbReference type="ARBA" id="ARBA00022960"/>
    </source>
</evidence>
<dbReference type="NCBIfam" id="TIGR01082">
    <property type="entry name" value="murC"/>
    <property type="match status" value="1"/>
</dbReference>
<dbReference type="SUPFAM" id="SSF53623">
    <property type="entry name" value="MurD-like peptide ligases, catalytic domain"/>
    <property type="match status" value="1"/>
</dbReference>
<keyword evidence="19" id="KW-1185">Reference proteome</keyword>
<dbReference type="InterPro" id="IPR050061">
    <property type="entry name" value="MurCDEF_pg_biosynth"/>
</dbReference>
<dbReference type="GO" id="GO:0009252">
    <property type="term" value="P:peptidoglycan biosynthetic process"/>
    <property type="evidence" value="ECO:0007669"/>
    <property type="project" value="UniProtKB-UniRule"/>
</dbReference>
<keyword evidence="5 14" id="KW-0436">Ligase</keyword>
<gene>
    <name evidence="14 18" type="primary">murC</name>
    <name evidence="18" type="ORF">AXX12_02940</name>
</gene>
<evidence type="ECO:0000256" key="2">
    <source>
        <dbReference type="ARBA" id="ARBA00004752"/>
    </source>
</evidence>
<evidence type="ECO:0000259" key="16">
    <source>
        <dbReference type="Pfam" id="PF02875"/>
    </source>
</evidence>
<dbReference type="Pfam" id="PF01225">
    <property type="entry name" value="Mur_ligase"/>
    <property type="match status" value="1"/>
</dbReference>
<dbReference type="InterPro" id="IPR004101">
    <property type="entry name" value="Mur_ligase_C"/>
</dbReference>
<evidence type="ECO:0000313" key="18">
    <source>
        <dbReference type="EMBL" id="KYZ77106.1"/>
    </source>
</evidence>
<dbReference type="SUPFAM" id="SSF51984">
    <property type="entry name" value="MurCD N-terminal domain"/>
    <property type="match status" value="1"/>
</dbReference>
<dbReference type="Gene3D" id="3.90.190.20">
    <property type="entry name" value="Mur ligase, C-terminal domain"/>
    <property type="match status" value="1"/>
</dbReference>